<dbReference type="PANTHER" id="PTHR11360:SF177">
    <property type="entry name" value="RIBOFLAVIN TRANSPORTER MCH5"/>
    <property type="match status" value="1"/>
</dbReference>
<feature type="transmembrane region" description="Helical" evidence="3">
    <location>
        <begin position="234"/>
        <end position="255"/>
    </location>
</feature>
<reference evidence="5 6" key="1">
    <citation type="journal article" date="2011" name="Proc. Natl. Acad. Sci. U.S.A.">
        <title>Evolutionary erosion of yeast sex chromosomes by mating-type switching accidents.</title>
        <authorList>
            <person name="Gordon J.L."/>
            <person name="Armisen D."/>
            <person name="Proux-Wera E."/>
            <person name="Oheigeartaigh S.S."/>
            <person name="Byrne K.P."/>
            <person name="Wolfe K.H."/>
        </authorList>
    </citation>
    <scope>NUCLEOTIDE SEQUENCE [LARGE SCALE GENOMIC DNA]</scope>
    <source>
        <strain evidence="6">ATCC 34711 / CBS 6284 / DSM 70876 / NBRC 10599 / NRRL Y-10934 / UCD 77-7</strain>
    </source>
</reference>
<dbReference type="GO" id="GO:0022857">
    <property type="term" value="F:transmembrane transporter activity"/>
    <property type="evidence" value="ECO:0007669"/>
    <property type="project" value="InterPro"/>
</dbReference>
<keyword evidence="3" id="KW-0472">Membrane</keyword>
<dbReference type="GO" id="GO:0032218">
    <property type="term" value="P:riboflavin transport"/>
    <property type="evidence" value="ECO:0007669"/>
    <property type="project" value="TreeGrafter"/>
</dbReference>
<feature type="transmembrane region" description="Helical" evidence="3">
    <location>
        <begin position="368"/>
        <end position="386"/>
    </location>
</feature>
<feature type="transmembrane region" description="Helical" evidence="3">
    <location>
        <begin position="275"/>
        <end position="293"/>
    </location>
</feature>
<dbReference type="InterPro" id="IPR011701">
    <property type="entry name" value="MFS"/>
</dbReference>
<dbReference type="PANTHER" id="PTHR11360">
    <property type="entry name" value="MONOCARBOXYLATE TRANSPORTER"/>
    <property type="match status" value="1"/>
</dbReference>
<sequence length="522" mass="57814">MPSTRKQTNSFFELFQRQKKNIVVNKENGNIVMAEVPQPCLSIKDKDNIIIETTSSLKSGFETELESVTDSSTLTSSSLASATISNIEKQDTIDFTNIEYPEGGLRSWLVVLGCFCGLFTCLGLLNAIGIVETYIQENQLSNESSSSIGWIFSLLLFVNFSSCIFSGTYFDRNGFKIPVIVGTILHVCGLVAMANSTKLWQFILSLSIAVGLGNGFIMSPLISAPSHYFNKRRGLATALATLGGSIGGVILPIMLKHFFRLKNSSSKHYGFIWGIRVWAFMDLGLLIVALFLAKERFTAPIAPLDDNDTKFKRTIRIYFLESFDIKAFKDMRYLFCVLGTTFGEVALNTAVTYYGAYATNRNISNSDALMLIMVLNILSIPGRWLPGYISDLYGRFNMAILTMSCLTILMFVGWVPFGTNLTNLYVISAFFGFCSGSVYSLLPVCCGQISKIEEFGKRYSSMYFVVAFANLIAVPITGAIIGNGSNTTYRNFVIFCGSMAFASATSFVISRYYCIGMKFKKF</sequence>
<comment type="subcellular location">
    <subcellularLocation>
        <location evidence="1">Membrane</location>
        <topology evidence="1">Multi-pass membrane protein</topology>
    </subcellularLocation>
</comment>
<dbReference type="Proteomes" id="UP000002866">
    <property type="component" value="Chromosome 1"/>
</dbReference>
<dbReference type="Pfam" id="PF07690">
    <property type="entry name" value="MFS_1"/>
    <property type="match status" value="1"/>
</dbReference>
<dbReference type="SUPFAM" id="SSF103473">
    <property type="entry name" value="MFS general substrate transporter"/>
    <property type="match status" value="1"/>
</dbReference>
<dbReference type="eggNOG" id="KOG2504">
    <property type="taxonomic scope" value="Eukaryota"/>
</dbReference>
<feature type="transmembrane region" description="Helical" evidence="3">
    <location>
        <begin position="423"/>
        <end position="442"/>
    </location>
</feature>
<dbReference type="OMA" id="TFFCGVQ"/>
<protein>
    <recommendedName>
        <fullName evidence="4">Major facilitator superfamily (MFS) profile domain-containing protein</fullName>
    </recommendedName>
</protein>
<gene>
    <name evidence="5" type="primary">TBLA0A01270</name>
    <name evidence="5" type="ORF">TBLA_0A01270</name>
</gene>
<evidence type="ECO:0000259" key="4">
    <source>
        <dbReference type="PROSITE" id="PS50850"/>
    </source>
</evidence>
<dbReference type="HOGENOM" id="CLU_001265_1_0_1"/>
<organism evidence="5 6">
    <name type="scientific">Henningerozyma blattae (strain ATCC 34711 / CBS 6284 / DSM 70876 / NBRC 10599 / NRRL Y-10934 / UCD 77-7)</name>
    <name type="common">Yeast</name>
    <name type="synonym">Tetrapisispora blattae</name>
    <dbReference type="NCBI Taxonomy" id="1071380"/>
    <lineage>
        <taxon>Eukaryota</taxon>
        <taxon>Fungi</taxon>
        <taxon>Dikarya</taxon>
        <taxon>Ascomycota</taxon>
        <taxon>Saccharomycotina</taxon>
        <taxon>Saccharomycetes</taxon>
        <taxon>Saccharomycetales</taxon>
        <taxon>Saccharomycetaceae</taxon>
        <taxon>Henningerozyma</taxon>
    </lineage>
</organism>
<dbReference type="InterPro" id="IPR050327">
    <property type="entry name" value="Proton-linked_MCT"/>
</dbReference>
<feature type="transmembrane region" description="Helical" evidence="3">
    <location>
        <begin position="148"/>
        <end position="170"/>
    </location>
</feature>
<dbReference type="InterPro" id="IPR036259">
    <property type="entry name" value="MFS_trans_sf"/>
</dbReference>
<accession>I2GUX4</accession>
<dbReference type="CDD" id="cd17352">
    <property type="entry name" value="MFS_MCT_SLC16"/>
    <property type="match status" value="1"/>
</dbReference>
<keyword evidence="6" id="KW-1185">Reference proteome</keyword>
<feature type="transmembrane region" description="Helical" evidence="3">
    <location>
        <begin position="462"/>
        <end position="480"/>
    </location>
</feature>
<dbReference type="KEGG" id="tbl:TBLA_0A01270"/>
<keyword evidence="3" id="KW-0812">Transmembrane</keyword>
<evidence type="ECO:0000313" key="5">
    <source>
        <dbReference type="EMBL" id="CCH57926.1"/>
    </source>
</evidence>
<dbReference type="AlphaFoldDB" id="I2GUX4"/>
<name>I2GUX4_HENB6</name>
<dbReference type="PROSITE" id="PS50850">
    <property type="entry name" value="MFS"/>
    <property type="match status" value="1"/>
</dbReference>
<feature type="transmembrane region" description="Helical" evidence="3">
    <location>
        <begin position="333"/>
        <end position="356"/>
    </location>
</feature>
<dbReference type="RefSeq" id="XP_004177445.1">
    <property type="nucleotide sequence ID" value="XM_004177397.1"/>
</dbReference>
<evidence type="ECO:0000256" key="1">
    <source>
        <dbReference type="ARBA" id="ARBA00004141"/>
    </source>
</evidence>
<dbReference type="GO" id="GO:0016020">
    <property type="term" value="C:membrane"/>
    <property type="evidence" value="ECO:0007669"/>
    <property type="project" value="UniProtKB-SubCell"/>
</dbReference>
<dbReference type="GeneID" id="14492996"/>
<keyword evidence="3" id="KW-1133">Transmembrane helix</keyword>
<evidence type="ECO:0000256" key="3">
    <source>
        <dbReference type="SAM" id="Phobius"/>
    </source>
</evidence>
<dbReference type="InParanoid" id="I2GUX4"/>
<evidence type="ECO:0000256" key="2">
    <source>
        <dbReference type="ARBA" id="ARBA00006727"/>
    </source>
</evidence>
<feature type="transmembrane region" description="Helical" evidence="3">
    <location>
        <begin position="200"/>
        <end position="222"/>
    </location>
</feature>
<feature type="transmembrane region" description="Helical" evidence="3">
    <location>
        <begin position="177"/>
        <end position="194"/>
    </location>
</feature>
<dbReference type="Gene3D" id="1.20.1250.20">
    <property type="entry name" value="MFS general substrate transporter like domains"/>
    <property type="match status" value="2"/>
</dbReference>
<dbReference type="InterPro" id="IPR020846">
    <property type="entry name" value="MFS_dom"/>
</dbReference>
<feature type="domain" description="Major facilitator superfamily (MFS) profile" evidence="4">
    <location>
        <begin position="109"/>
        <end position="514"/>
    </location>
</feature>
<evidence type="ECO:0000313" key="6">
    <source>
        <dbReference type="Proteomes" id="UP000002866"/>
    </source>
</evidence>
<proteinExistence type="inferred from homology"/>
<feature type="transmembrane region" description="Helical" evidence="3">
    <location>
        <begin position="492"/>
        <end position="514"/>
    </location>
</feature>
<dbReference type="OrthoDB" id="6509908at2759"/>
<dbReference type="EMBL" id="HE806316">
    <property type="protein sequence ID" value="CCH57926.1"/>
    <property type="molecule type" value="Genomic_DNA"/>
</dbReference>
<comment type="similarity">
    <text evidence="2">Belongs to the major facilitator superfamily. Monocarboxylate porter (TC 2.A.1.13) family.</text>
</comment>
<feature type="transmembrane region" description="Helical" evidence="3">
    <location>
        <begin position="398"/>
        <end position="417"/>
    </location>
</feature>
<feature type="transmembrane region" description="Helical" evidence="3">
    <location>
        <begin position="108"/>
        <end position="128"/>
    </location>
</feature>